<reference evidence="14" key="1">
    <citation type="journal article" date="2018" name="DNA Res.">
        <title>Multiple hybrid de novo genome assembly of finger millet, an orphan allotetraploid crop.</title>
        <authorList>
            <person name="Hatakeyama M."/>
            <person name="Aluri S."/>
            <person name="Balachadran M.T."/>
            <person name="Sivarajan S.R."/>
            <person name="Patrignani A."/>
            <person name="Gruter S."/>
            <person name="Poveda L."/>
            <person name="Shimizu-Inatsugi R."/>
            <person name="Baeten J."/>
            <person name="Francoijs K.J."/>
            <person name="Nataraja K.N."/>
            <person name="Reddy Y.A.N."/>
            <person name="Phadnis S."/>
            <person name="Ravikumar R.L."/>
            <person name="Schlapbach R."/>
            <person name="Sreeman S.M."/>
            <person name="Shimizu K.K."/>
        </authorList>
    </citation>
    <scope>NUCLEOTIDE SEQUENCE</scope>
</reference>
<feature type="domain" description="Lactate/malate dehydrogenase C-terminal" evidence="13">
    <location>
        <begin position="191"/>
        <end position="265"/>
    </location>
</feature>
<comment type="similarity">
    <text evidence="2">Belongs to the LDH/MDH superfamily. MDH type 1 family.</text>
</comment>
<evidence type="ECO:0000256" key="4">
    <source>
        <dbReference type="ARBA" id="ARBA00012995"/>
    </source>
</evidence>
<evidence type="ECO:0000256" key="5">
    <source>
        <dbReference type="ARBA" id="ARBA00022435"/>
    </source>
</evidence>
<dbReference type="Pfam" id="PF00056">
    <property type="entry name" value="Ldh_1_N"/>
    <property type="match status" value="1"/>
</dbReference>
<dbReference type="EC" id="1.1.1.37" evidence="4 11"/>
<dbReference type="InterPro" id="IPR036291">
    <property type="entry name" value="NAD(P)-bd_dom_sf"/>
</dbReference>
<proteinExistence type="inferred from homology"/>
<evidence type="ECO:0000259" key="13">
    <source>
        <dbReference type="Pfam" id="PF02866"/>
    </source>
</evidence>
<dbReference type="Gene3D" id="3.40.50.720">
    <property type="entry name" value="NAD(P)-binding Rossmann-like Domain"/>
    <property type="match status" value="1"/>
</dbReference>
<evidence type="ECO:0000256" key="10">
    <source>
        <dbReference type="RuleBase" id="RU003369"/>
    </source>
</evidence>
<evidence type="ECO:0000256" key="8">
    <source>
        <dbReference type="ARBA" id="ARBA00023027"/>
    </source>
</evidence>
<reference evidence="14" key="2">
    <citation type="submission" date="2021-12" db="EMBL/GenBank/DDBJ databases">
        <title>Resequencing data analysis of finger millet.</title>
        <authorList>
            <person name="Hatakeyama M."/>
            <person name="Aluri S."/>
            <person name="Balachadran M.T."/>
            <person name="Sivarajan S.R."/>
            <person name="Poveda L."/>
            <person name="Shimizu-Inatsugi R."/>
            <person name="Schlapbach R."/>
            <person name="Sreeman S.M."/>
            <person name="Shimizu K.K."/>
        </authorList>
    </citation>
    <scope>NUCLEOTIDE SEQUENCE</scope>
</reference>
<dbReference type="InterPro" id="IPR010097">
    <property type="entry name" value="Malate_DH_type1"/>
</dbReference>
<sequence length="348" mass="37430">MEQQQQHAAARRMAALASHLRPHPTSQEVSLLRGSNCRAKGAAPGFKVAILGASGGIGQPLALLMKMNPLVSVLHLYDVVNTPGVTADISHMNTGAVVRGFVGQPQLEDALTGMDLVIIPAGVPRKPGMTRDDLFNINAGIVRTLCEGIAKCCPKAIVNVISNPVNSTVPIAAEVFKKAGTYDPKRLLGVTTLDVVRANTFVGEVLGLDPREISVPVVGGHAGVTILPLLSQVNPPCSFTSEEVSYLTSRIQNGGTEVVERCKGHSCLLCRLPLRSCRSLPLRLSCTCRLYLCRRKARSSCRRSLALLRLPANLAGTPCCRRLALSRCRCCHRLDRRLVGTAPRTRCH</sequence>
<dbReference type="PANTHER" id="PTHR11540:SF71">
    <property type="entry name" value="MALATE DEHYDROGENASE 1, PEROXISOMAL"/>
    <property type="match status" value="1"/>
</dbReference>
<dbReference type="InterPro" id="IPR015955">
    <property type="entry name" value="Lactate_DH/Glyco_Ohase_4_C"/>
</dbReference>
<name>A0AAV5FLA1_ELECO</name>
<dbReference type="EMBL" id="BQKI01000088">
    <property type="protein sequence ID" value="GJN35599.1"/>
    <property type="molecule type" value="Genomic_DNA"/>
</dbReference>
<evidence type="ECO:0000256" key="6">
    <source>
        <dbReference type="ARBA" id="ARBA00022532"/>
    </source>
</evidence>
<keyword evidence="15" id="KW-1185">Reference proteome</keyword>
<comment type="subunit">
    <text evidence="3">Homodimer.</text>
</comment>
<dbReference type="GO" id="GO:0009507">
    <property type="term" value="C:chloroplast"/>
    <property type="evidence" value="ECO:0007669"/>
    <property type="project" value="TreeGrafter"/>
</dbReference>
<dbReference type="InterPro" id="IPR001236">
    <property type="entry name" value="Lactate/malate_DH_N"/>
</dbReference>
<comment type="catalytic activity">
    <reaction evidence="11">
        <text>(S)-malate + NAD(+) = oxaloacetate + NADH + H(+)</text>
        <dbReference type="Rhea" id="RHEA:21432"/>
        <dbReference type="ChEBI" id="CHEBI:15378"/>
        <dbReference type="ChEBI" id="CHEBI:15589"/>
        <dbReference type="ChEBI" id="CHEBI:16452"/>
        <dbReference type="ChEBI" id="CHEBI:57540"/>
        <dbReference type="ChEBI" id="CHEBI:57945"/>
        <dbReference type="EC" id="1.1.1.37"/>
    </reaction>
</comment>
<dbReference type="CDD" id="cd01337">
    <property type="entry name" value="MDH_glyoxysomal_mitochondrial"/>
    <property type="match status" value="1"/>
</dbReference>
<evidence type="ECO:0000313" key="15">
    <source>
        <dbReference type="Proteomes" id="UP001054889"/>
    </source>
</evidence>
<evidence type="ECO:0000256" key="9">
    <source>
        <dbReference type="ARBA" id="ARBA00023140"/>
    </source>
</evidence>
<dbReference type="GO" id="GO:0006099">
    <property type="term" value="P:tricarboxylic acid cycle"/>
    <property type="evidence" value="ECO:0007669"/>
    <property type="project" value="UniProtKB-KW"/>
</dbReference>
<feature type="domain" description="Lactate/malate dehydrogenase N-terminal" evidence="12">
    <location>
        <begin position="47"/>
        <end position="189"/>
    </location>
</feature>
<evidence type="ECO:0000256" key="3">
    <source>
        <dbReference type="ARBA" id="ARBA00011738"/>
    </source>
</evidence>
<accession>A0AAV5FLA1</accession>
<dbReference type="Pfam" id="PF02866">
    <property type="entry name" value="Ldh_1_C"/>
    <property type="match status" value="1"/>
</dbReference>
<dbReference type="GO" id="GO:0005777">
    <property type="term" value="C:peroxisome"/>
    <property type="evidence" value="ECO:0007669"/>
    <property type="project" value="UniProtKB-SubCell"/>
</dbReference>
<gene>
    <name evidence="14" type="primary">gb24392</name>
    <name evidence="14" type="ORF">PR202_gb24392</name>
</gene>
<keyword evidence="8 11" id="KW-0520">NAD</keyword>
<keyword evidence="6 11" id="KW-0816">Tricarboxylic acid cycle</keyword>
<dbReference type="Gene3D" id="3.90.110.10">
    <property type="entry name" value="Lactate dehydrogenase/glycoside hydrolase, family 4, C-terminal"/>
    <property type="match status" value="1"/>
</dbReference>
<dbReference type="InterPro" id="IPR001252">
    <property type="entry name" value="Malate_DH_AS"/>
</dbReference>
<dbReference type="FunFam" id="3.40.50.720:FF:000013">
    <property type="entry name" value="Malate dehydrogenase"/>
    <property type="match status" value="1"/>
</dbReference>
<dbReference type="SUPFAM" id="SSF51735">
    <property type="entry name" value="NAD(P)-binding Rossmann-fold domains"/>
    <property type="match status" value="1"/>
</dbReference>
<keyword evidence="9" id="KW-0576">Peroxisome</keyword>
<evidence type="ECO:0000256" key="2">
    <source>
        <dbReference type="ARBA" id="ARBA00008824"/>
    </source>
</evidence>
<dbReference type="GO" id="GO:0006097">
    <property type="term" value="P:glyoxylate cycle"/>
    <property type="evidence" value="ECO:0007669"/>
    <property type="project" value="UniProtKB-KW"/>
</dbReference>
<organism evidence="14 15">
    <name type="scientific">Eleusine coracana subsp. coracana</name>
    <dbReference type="NCBI Taxonomy" id="191504"/>
    <lineage>
        <taxon>Eukaryota</taxon>
        <taxon>Viridiplantae</taxon>
        <taxon>Streptophyta</taxon>
        <taxon>Embryophyta</taxon>
        <taxon>Tracheophyta</taxon>
        <taxon>Spermatophyta</taxon>
        <taxon>Magnoliopsida</taxon>
        <taxon>Liliopsida</taxon>
        <taxon>Poales</taxon>
        <taxon>Poaceae</taxon>
        <taxon>PACMAD clade</taxon>
        <taxon>Chloridoideae</taxon>
        <taxon>Cynodonteae</taxon>
        <taxon>Eleusininae</taxon>
        <taxon>Eleusine</taxon>
    </lineage>
</organism>
<protein>
    <recommendedName>
        <fullName evidence="4 11">Malate dehydrogenase</fullName>
        <ecNumber evidence="4 11">1.1.1.37</ecNumber>
    </recommendedName>
</protein>
<dbReference type="GO" id="GO:0030060">
    <property type="term" value="F:L-malate dehydrogenase (NAD+) activity"/>
    <property type="evidence" value="ECO:0007669"/>
    <property type="project" value="UniProtKB-EC"/>
</dbReference>
<keyword evidence="5" id="KW-0329">Glyoxylate bypass</keyword>
<dbReference type="GO" id="GO:0006108">
    <property type="term" value="P:malate metabolic process"/>
    <property type="evidence" value="ECO:0007669"/>
    <property type="project" value="InterPro"/>
</dbReference>
<evidence type="ECO:0000256" key="7">
    <source>
        <dbReference type="ARBA" id="ARBA00023002"/>
    </source>
</evidence>
<dbReference type="PROSITE" id="PS00068">
    <property type="entry name" value="MDH"/>
    <property type="match status" value="1"/>
</dbReference>
<dbReference type="SUPFAM" id="SSF56327">
    <property type="entry name" value="LDH C-terminal domain-like"/>
    <property type="match status" value="1"/>
</dbReference>
<dbReference type="InterPro" id="IPR022383">
    <property type="entry name" value="Lactate/malate_DH_C"/>
</dbReference>
<comment type="subcellular location">
    <subcellularLocation>
        <location evidence="1">Peroxisome</location>
    </subcellularLocation>
</comment>
<dbReference type="Proteomes" id="UP001054889">
    <property type="component" value="Unassembled WGS sequence"/>
</dbReference>
<evidence type="ECO:0000256" key="11">
    <source>
        <dbReference type="RuleBase" id="RU003405"/>
    </source>
</evidence>
<dbReference type="NCBIfam" id="TIGR01772">
    <property type="entry name" value="MDH_euk_gproteo"/>
    <property type="match status" value="1"/>
</dbReference>
<keyword evidence="7 10" id="KW-0560">Oxidoreductase</keyword>
<evidence type="ECO:0000313" key="14">
    <source>
        <dbReference type="EMBL" id="GJN35599.1"/>
    </source>
</evidence>
<evidence type="ECO:0000259" key="12">
    <source>
        <dbReference type="Pfam" id="PF00056"/>
    </source>
</evidence>
<dbReference type="PANTHER" id="PTHR11540">
    <property type="entry name" value="MALATE AND LACTATE DEHYDROGENASE"/>
    <property type="match status" value="1"/>
</dbReference>
<comment type="caution">
    <text evidence="14">The sequence shown here is derived from an EMBL/GenBank/DDBJ whole genome shotgun (WGS) entry which is preliminary data.</text>
</comment>
<evidence type="ECO:0000256" key="1">
    <source>
        <dbReference type="ARBA" id="ARBA00004275"/>
    </source>
</evidence>
<dbReference type="AlphaFoldDB" id="A0AAV5FLA1"/>